<dbReference type="PANTHER" id="PTHR43471:SF14">
    <property type="entry name" value="ABC-2 TYPE TRANSPORT SYSTEM PERMEASE PROTEIN"/>
    <property type="match status" value="1"/>
</dbReference>
<feature type="transmembrane region" description="Helical" evidence="1">
    <location>
        <begin position="243"/>
        <end position="264"/>
    </location>
</feature>
<dbReference type="Pfam" id="PF12679">
    <property type="entry name" value="ABC2_membrane_2"/>
    <property type="match status" value="1"/>
</dbReference>
<keyword evidence="1" id="KW-0812">Transmembrane</keyword>
<keyword evidence="1" id="KW-0472">Membrane</keyword>
<feature type="transmembrane region" description="Helical" evidence="1">
    <location>
        <begin position="133"/>
        <end position="153"/>
    </location>
</feature>
<dbReference type="Proteomes" id="UP000237872">
    <property type="component" value="Unassembled WGS sequence"/>
</dbReference>
<accession>A0A2S7CCZ1</accession>
<feature type="transmembrane region" description="Helical" evidence="1">
    <location>
        <begin position="184"/>
        <end position="202"/>
    </location>
</feature>
<dbReference type="EMBL" id="MDEC01000036">
    <property type="protein sequence ID" value="PPU59457.1"/>
    <property type="molecule type" value="Genomic_DNA"/>
</dbReference>
<organism evidence="3 4">
    <name type="scientific">Xanthomonas codiaei</name>
    <dbReference type="NCBI Taxonomy" id="56463"/>
    <lineage>
        <taxon>Bacteria</taxon>
        <taxon>Pseudomonadati</taxon>
        <taxon>Pseudomonadota</taxon>
        <taxon>Gammaproteobacteria</taxon>
        <taxon>Lysobacterales</taxon>
        <taxon>Lysobacteraceae</taxon>
        <taxon>Xanthomonas</taxon>
    </lineage>
</organism>
<evidence type="ECO:0000313" key="4">
    <source>
        <dbReference type="Proteomes" id="UP000237872"/>
    </source>
</evidence>
<evidence type="ECO:0000313" key="3">
    <source>
        <dbReference type="EMBL" id="PPU59457.1"/>
    </source>
</evidence>
<protein>
    <submittedName>
        <fullName evidence="3">ABC transporter permease</fullName>
    </submittedName>
    <submittedName>
        <fullName evidence="2">DUF3526 domain-containing protein</fullName>
    </submittedName>
</protein>
<dbReference type="RefSeq" id="WP_104543623.1">
    <property type="nucleotide sequence ID" value="NZ_JBJGBS010000103.1"/>
</dbReference>
<sequence length="452" mass="48608">MSSLAVAGYEMRRLLRDRALLGLLVLLGALASYAAWNGRAWVDQRMAAIGLLAAEEHQMLARARSFVGTAPSVLPRVQPVLPPRPMAAVSVGQADAYPFTADVVALGDATTLFKRVWADIGSPTARAAGPFDLAFVIVFLLPPVVLATSYDLWSRERERGIDAMVLSQPVALGRLLAVKALTRGMIVLLPATTIVLAAAAWAGARAPLGLACLALIVLSYGAFWLAVSVLIGLRARRSTEAAIAAGAIWLLLVVMAPSLTLAGIDLLAPAPSDLRFSTEIKARLTTLAERQRLHRAAHPTPVRSPAPTLPDQLRDSYADLLATDRALAPLLAEHRRAQDAHRQVMDRARLLLPSVAAQDALDRLAGADADHALAFQDQVTVFWQQRRRLHQAYLDRDAPQTLAEYDTLPRFAFHDPPGPLRRGLLADLAALCGAIGLLLVAAWAMRGQSTTP</sequence>
<evidence type="ECO:0000313" key="2">
    <source>
        <dbReference type="EMBL" id="MFO3706625.1"/>
    </source>
</evidence>
<evidence type="ECO:0000313" key="5">
    <source>
        <dbReference type="Proteomes" id="UP001637990"/>
    </source>
</evidence>
<dbReference type="GO" id="GO:0005886">
    <property type="term" value="C:plasma membrane"/>
    <property type="evidence" value="ECO:0007669"/>
    <property type="project" value="UniProtKB-SubCell"/>
</dbReference>
<feature type="transmembrane region" description="Helical" evidence="1">
    <location>
        <begin position="424"/>
        <end position="445"/>
    </location>
</feature>
<dbReference type="PANTHER" id="PTHR43471">
    <property type="entry name" value="ABC TRANSPORTER PERMEASE"/>
    <property type="match status" value="1"/>
</dbReference>
<dbReference type="Pfam" id="PF12040">
    <property type="entry name" value="DUF3526"/>
    <property type="match status" value="1"/>
</dbReference>
<dbReference type="InterPro" id="IPR021913">
    <property type="entry name" value="DUF3526"/>
</dbReference>
<dbReference type="OrthoDB" id="6016419at2"/>
<dbReference type="EMBL" id="JBJGBS010000103">
    <property type="protein sequence ID" value="MFO3706625.1"/>
    <property type="molecule type" value="Genomic_DNA"/>
</dbReference>
<comment type="caution">
    <text evidence="3">The sequence shown here is derived from an EMBL/GenBank/DDBJ whole genome shotgun (WGS) entry which is preliminary data.</text>
</comment>
<reference evidence="2 5" key="2">
    <citation type="submission" date="2024-11" db="EMBL/GenBank/DDBJ databases">
        <title>Genome sequencing of Xanthomonas codiaei.</title>
        <authorList>
            <person name="Studholme D.J."/>
        </authorList>
    </citation>
    <scope>NUCLEOTIDE SEQUENCE [LARGE SCALE GENOMIC DNA]</scope>
    <source>
        <strain evidence="2 5">NCPPB 4350</strain>
    </source>
</reference>
<name>A0A2S7CCZ1_9XANT</name>
<keyword evidence="1" id="KW-1133">Transmembrane helix</keyword>
<dbReference type="GO" id="GO:0140359">
    <property type="term" value="F:ABC-type transporter activity"/>
    <property type="evidence" value="ECO:0007669"/>
    <property type="project" value="InterPro"/>
</dbReference>
<feature type="transmembrane region" description="Helical" evidence="1">
    <location>
        <begin position="208"/>
        <end position="231"/>
    </location>
</feature>
<dbReference type="Proteomes" id="UP001637990">
    <property type="component" value="Unassembled WGS sequence"/>
</dbReference>
<gene>
    <name evidence="2" type="ORF">ACI6Q5_16985</name>
    <name evidence="3" type="ORF">XcodCFBP4690_19425</name>
</gene>
<dbReference type="AlphaFoldDB" id="A0A2S7CCZ1"/>
<proteinExistence type="predicted"/>
<reference evidence="3 4" key="1">
    <citation type="submission" date="2016-08" db="EMBL/GenBank/DDBJ databases">
        <authorList>
            <person name="Seilhamer J.J."/>
        </authorList>
    </citation>
    <scope>NUCLEOTIDE SEQUENCE [LARGE SCALE GENOMIC DNA]</scope>
    <source>
        <strain evidence="3 4">CFBP4690</strain>
    </source>
</reference>
<evidence type="ECO:0000256" key="1">
    <source>
        <dbReference type="SAM" id="Phobius"/>
    </source>
</evidence>
<keyword evidence="5" id="KW-1185">Reference proteome</keyword>